<dbReference type="FunFam" id="1.10.420.10:FF:000007">
    <property type="entry name" value="Peroxidase"/>
    <property type="match status" value="1"/>
</dbReference>
<dbReference type="GO" id="GO:0006979">
    <property type="term" value="P:response to oxidative stress"/>
    <property type="evidence" value="ECO:0007669"/>
    <property type="project" value="InterPro"/>
</dbReference>
<comment type="cofactor">
    <cofactor evidence="14">
        <name>heme b</name>
        <dbReference type="ChEBI" id="CHEBI:60344"/>
    </cofactor>
    <text evidence="14">Binds 1 heme b (iron(II)-protoporphyrin IX) group per subunit.</text>
</comment>
<keyword evidence="12" id="KW-0376">Hydrogen peroxide</keyword>
<gene>
    <name evidence="16" type="ORF">FCM35_KLT20557</name>
</gene>
<dbReference type="InterPro" id="IPR002016">
    <property type="entry name" value="Haem_peroxidase"/>
</dbReference>
<keyword evidence="8 14" id="KW-0106">Calcium</keyword>
<evidence type="ECO:0000256" key="4">
    <source>
        <dbReference type="ARBA" id="ARBA00022559"/>
    </source>
</evidence>
<evidence type="ECO:0000256" key="7">
    <source>
        <dbReference type="ARBA" id="ARBA00022729"/>
    </source>
</evidence>
<evidence type="ECO:0000256" key="9">
    <source>
        <dbReference type="ARBA" id="ARBA00023002"/>
    </source>
</evidence>
<dbReference type="PANTHER" id="PTHR31517">
    <property type="match status" value="1"/>
</dbReference>
<dbReference type="Pfam" id="PF00141">
    <property type="entry name" value="peroxidase"/>
    <property type="match status" value="1"/>
</dbReference>
<reference evidence="16" key="1">
    <citation type="submission" date="2020-01" db="EMBL/GenBank/DDBJ databases">
        <title>Genome sequence of Kobresia littledalei, the first chromosome-level genome in the family Cyperaceae.</title>
        <authorList>
            <person name="Qu G."/>
        </authorList>
    </citation>
    <scope>NUCLEOTIDE SEQUENCE</scope>
    <source>
        <strain evidence="16">C.B.Clarke</strain>
        <tissue evidence="16">Leaf</tissue>
    </source>
</reference>
<evidence type="ECO:0000256" key="5">
    <source>
        <dbReference type="ARBA" id="ARBA00022617"/>
    </source>
</evidence>
<dbReference type="OrthoDB" id="612773at2759"/>
<dbReference type="GO" id="GO:0042744">
    <property type="term" value="P:hydrogen peroxide catabolic process"/>
    <property type="evidence" value="ECO:0007669"/>
    <property type="project" value="UniProtKB-KW"/>
</dbReference>
<dbReference type="EC" id="1.11.1.7" evidence="3"/>
<evidence type="ECO:0000256" key="12">
    <source>
        <dbReference type="ARBA" id="ARBA00023324"/>
    </source>
</evidence>
<evidence type="ECO:0000256" key="11">
    <source>
        <dbReference type="ARBA" id="ARBA00023157"/>
    </source>
</evidence>
<feature type="binding site" description="axial binding residue" evidence="14">
    <location>
        <position position="47"/>
    </location>
    <ligand>
        <name>heme b</name>
        <dbReference type="ChEBI" id="CHEBI:60344"/>
    </ligand>
    <ligandPart>
        <name>Fe</name>
        <dbReference type="ChEBI" id="CHEBI:18248"/>
    </ligandPart>
</feature>
<evidence type="ECO:0000256" key="14">
    <source>
        <dbReference type="PIRSR" id="PIRSR600823-3"/>
    </source>
</evidence>
<organism evidence="16 17">
    <name type="scientific">Carex littledalei</name>
    <dbReference type="NCBI Taxonomy" id="544730"/>
    <lineage>
        <taxon>Eukaryota</taxon>
        <taxon>Viridiplantae</taxon>
        <taxon>Streptophyta</taxon>
        <taxon>Embryophyta</taxon>
        <taxon>Tracheophyta</taxon>
        <taxon>Spermatophyta</taxon>
        <taxon>Magnoliopsida</taxon>
        <taxon>Liliopsida</taxon>
        <taxon>Poales</taxon>
        <taxon>Cyperaceae</taxon>
        <taxon>Cyperoideae</taxon>
        <taxon>Cariceae</taxon>
        <taxon>Carex</taxon>
        <taxon>Carex subgen. Euthyceras</taxon>
    </lineage>
</organism>
<dbReference type="InterPro" id="IPR000823">
    <property type="entry name" value="Peroxidase_pln"/>
</dbReference>
<keyword evidence="6 14" id="KW-0479">Metal-binding</keyword>
<dbReference type="PROSITE" id="PS50873">
    <property type="entry name" value="PEROXIDASE_4"/>
    <property type="match status" value="1"/>
</dbReference>
<evidence type="ECO:0000256" key="2">
    <source>
        <dbReference type="ARBA" id="ARBA00006873"/>
    </source>
</evidence>
<evidence type="ECO:0000256" key="6">
    <source>
        <dbReference type="ARBA" id="ARBA00022723"/>
    </source>
</evidence>
<protein>
    <recommendedName>
        <fullName evidence="3">peroxidase</fullName>
        <ecNumber evidence="3">1.11.1.7</ecNumber>
    </recommendedName>
</protein>
<keyword evidence="7" id="KW-0732">Signal</keyword>
<dbReference type="AlphaFoldDB" id="A0A833QVR6"/>
<evidence type="ECO:0000256" key="8">
    <source>
        <dbReference type="ARBA" id="ARBA00022837"/>
    </source>
</evidence>
<evidence type="ECO:0000259" key="15">
    <source>
        <dbReference type="PROSITE" id="PS50873"/>
    </source>
</evidence>
<dbReference type="EMBL" id="SWLB01000008">
    <property type="protein sequence ID" value="KAF3336050.1"/>
    <property type="molecule type" value="Genomic_DNA"/>
</dbReference>
<keyword evidence="4 16" id="KW-0575">Peroxidase</keyword>
<sequence>MGRRDGLVGLSSNVDLPAPDVSVPNALKYYGNQGFSTLETVVLLGGHTVGVTHCSVIKDRLFNFRGTQKPDPSLNAFYVFFLGNFICQNNNDDMFVFLDSPSSVVTVDNSYYKMLLEGKGILPIDNELAFDPNTANIVKTLAGNNGYFLDLFGKAIVKMGMLGVFTGNQGQIRHVCWETN</sequence>
<dbReference type="Gene3D" id="1.10.420.10">
    <property type="entry name" value="Peroxidase, domain 2"/>
    <property type="match status" value="1"/>
</dbReference>
<keyword evidence="11" id="KW-1015">Disulfide bond</keyword>
<feature type="domain" description="Plant heme peroxidase family profile" evidence="15">
    <location>
        <begin position="1"/>
        <end position="180"/>
    </location>
</feature>
<evidence type="ECO:0000313" key="16">
    <source>
        <dbReference type="EMBL" id="KAF3336050.1"/>
    </source>
</evidence>
<evidence type="ECO:0000256" key="3">
    <source>
        <dbReference type="ARBA" id="ARBA00012313"/>
    </source>
</evidence>
<keyword evidence="9" id="KW-0560">Oxidoreductase</keyword>
<dbReference type="InterPro" id="IPR019793">
    <property type="entry name" value="Peroxidases_heam-ligand_BS"/>
</dbReference>
<feature type="binding site" evidence="14">
    <location>
        <position position="99"/>
    </location>
    <ligand>
        <name>Ca(2+)</name>
        <dbReference type="ChEBI" id="CHEBI:29108"/>
        <label>2</label>
    </ligand>
</feature>
<feature type="binding site" evidence="14">
    <location>
        <position position="108"/>
    </location>
    <ligand>
        <name>Ca(2+)</name>
        <dbReference type="ChEBI" id="CHEBI:29108"/>
        <label>2</label>
    </ligand>
</feature>
<feature type="binding site" evidence="13">
    <location>
        <position position="17"/>
    </location>
    <ligand>
        <name>substrate</name>
    </ligand>
</feature>
<dbReference type="PRINTS" id="PR00461">
    <property type="entry name" value="PLPEROXIDASE"/>
</dbReference>
<accession>A0A833QVR6</accession>
<dbReference type="InterPro" id="IPR010255">
    <property type="entry name" value="Haem_peroxidase_sf"/>
</dbReference>
<dbReference type="GO" id="GO:0046872">
    <property type="term" value="F:metal ion binding"/>
    <property type="evidence" value="ECO:0007669"/>
    <property type="project" value="UniProtKB-KW"/>
</dbReference>
<keyword evidence="5" id="KW-0349">Heme</keyword>
<proteinExistence type="inferred from homology"/>
<evidence type="ECO:0000256" key="1">
    <source>
        <dbReference type="ARBA" id="ARBA00000189"/>
    </source>
</evidence>
<keyword evidence="10 14" id="KW-0408">Iron</keyword>
<dbReference type="GO" id="GO:0020037">
    <property type="term" value="F:heme binding"/>
    <property type="evidence" value="ECO:0007669"/>
    <property type="project" value="InterPro"/>
</dbReference>
<evidence type="ECO:0000313" key="17">
    <source>
        <dbReference type="Proteomes" id="UP000623129"/>
    </source>
</evidence>
<dbReference type="PROSITE" id="PS00435">
    <property type="entry name" value="PEROXIDASE_1"/>
    <property type="match status" value="1"/>
</dbReference>
<comment type="similarity">
    <text evidence="2">Belongs to the peroxidase family. Ascorbate peroxidase subfamily.</text>
</comment>
<name>A0A833QVR6_9POAL</name>
<comment type="catalytic activity">
    <reaction evidence="1">
        <text>2 a phenolic donor + H2O2 = 2 a phenolic radical donor + 2 H2O</text>
        <dbReference type="Rhea" id="RHEA:56136"/>
        <dbReference type="ChEBI" id="CHEBI:15377"/>
        <dbReference type="ChEBI" id="CHEBI:16240"/>
        <dbReference type="ChEBI" id="CHEBI:139520"/>
        <dbReference type="ChEBI" id="CHEBI:139521"/>
        <dbReference type="EC" id="1.11.1.7"/>
    </reaction>
</comment>
<evidence type="ECO:0000256" key="10">
    <source>
        <dbReference type="ARBA" id="ARBA00023004"/>
    </source>
</evidence>
<keyword evidence="17" id="KW-1185">Reference proteome</keyword>
<evidence type="ECO:0000256" key="13">
    <source>
        <dbReference type="PIRSR" id="PIRSR600823-2"/>
    </source>
</evidence>
<dbReference type="SUPFAM" id="SSF48113">
    <property type="entry name" value="Heme-dependent peroxidases"/>
    <property type="match status" value="1"/>
</dbReference>
<dbReference type="Proteomes" id="UP000623129">
    <property type="component" value="Unassembled WGS sequence"/>
</dbReference>
<dbReference type="PANTHER" id="PTHR31517:SF84">
    <property type="entry name" value="PEROXIDASE"/>
    <property type="match status" value="1"/>
</dbReference>
<dbReference type="GO" id="GO:0140825">
    <property type="term" value="F:lactoperoxidase activity"/>
    <property type="evidence" value="ECO:0007669"/>
    <property type="project" value="UniProtKB-EC"/>
</dbReference>
<feature type="binding site" evidence="14">
    <location>
        <position position="48"/>
    </location>
    <ligand>
        <name>Ca(2+)</name>
        <dbReference type="ChEBI" id="CHEBI:29108"/>
        <label>2</label>
    </ligand>
</feature>
<comment type="cofactor">
    <cofactor evidence="14">
        <name>Ca(2+)</name>
        <dbReference type="ChEBI" id="CHEBI:29108"/>
    </cofactor>
    <text evidence="14">Binds 2 calcium ions per subunit.</text>
</comment>
<comment type="caution">
    <text evidence="16">The sequence shown here is derived from an EMBL/GenBank/DDBJ whole genome shotgun (WGS) entry which is preliminary data.</text>
</comment>